<accession>A0A9P8V0T1</accession>
<dbReference type="AlphaFoldDB" id="A0A9P8V0T1"/>
<organism evidence="1 2">
    <name type="scientific">Plectosphaerella plurivora</name>
    <dbReference type="NCBI Taxonomy" id="936078"/>
    <lineage>
        <taxon>Eukaryota</taxon>
        <taxon>Fungi</taxon>
        <taxon>Dikarya</taxon>
        <taxon>Ascomycota</taxon>
        <taxon>Pezizomycotina</taxon>
        <taxon>Sordariomycetes</taxon>
        <taxon>Hypocreomycetidae</taxon>
        <taxon>Glomerellales</taxon>
        <taxon>Plectosphaerellaceae</taxon>
        <taxon>Plectosphaerella</taxon>
    </lineage>
</organism>
<gene>
    <name evidence="1" type="ORF">F5X68DRAFT_62236</name>
</gene>
<dbReference type="Proteomes" id="UP000770015">
    <property type="component" value="Unassembled WGS sequence"/>
</dbReference>
<dbReference type="EMBL" id="JAGSXJ010000043">
    <property type="protein sequence ID" value="KAH6663287.1"/>
    <property type="molecule type" value="Genomic_DNA"/>
</dbReference>
<proteinExistence type="predicted"/>
<name>A0A9P8V0T1_9PEZI</name>
<comment type="caution">
    <text evidence="1">The sequence shown here is derived from an EMBL/GenBank/DDBJ whole genome shotgun (WGS) entry which is preliminary data.</text>
</comment>
<protein>
    <submittedName>
        <fullName evidence="1">Uncharacterized protein</fullName>
    </submittedName>
</protein>
<sequence>MRLVMNRHLYGVSHGLPLESIKQNNQIVFSKDRIIYLQTWRAMIIQDELILRSISAIWHTHNDPAKLREFIDKRTRHFLPCWHTYAHDAKAVKDDFGSEEGAVRIAGMERPVDEVSDGYFTPCTRLTSCCKTCESDFETDIQFRKPPKGRKGWFVKITGFHRLGSTRDPRCRRLKVFERGWDADGQRDWSKPSPRRMWLAAERQDVGRKEEELKVRSYREYARMYHGQRDGVILWW</sequence>
<reference evidence="1" key="1">
    <citation type="journal article" date="2021" name="Nat. Commun.">
        <title>Genetic determinants of endophytism in the Arabidopsis root mycobiome.</title>
        <authorList>
            <person name="Mesny F."/>
            <person name="Miyauchi S."/>
            <person name="Thiergart T."/>
            <person name="Pickel B."/>
            <person name="Atanasova L."/>
            <person name="Karlsson M."/>
            <person name="Huettel B."/>
            <person name="Barry K.W."/>
            <person name="Haridas S."/>
            <person name="Chen C."/>
            <person name="Bauer D."/>
            <person name="Andreopoulos W."/>
            <person name="Pangilinan J."/>
            <person name="LaButti K."/>
            <person name="Riley R."/>
            <person name="Lipzen A."/>
            <person name="Clum A."/>
            <person name="Drula E."/>
            <person name="Henrissat B."/>
            <person name="Kohler A."/>
            <person name="Grigoriev I.V."/>
            <person name="Martin F.M."/>
            <person name="Hacquard S."/>
        </authorList>
    </citation>
    <scope>NUCLEOTIDE SEQUENCE</scope>
    <source>
        <strain evidence="1">MPI-SDFR-AT-0117</strain>
    </source>
</reference>
<dbReference type="OrthoDB" id="4851509at2759"/>
<evidence type="ECO:0000313" key="1">
    <source>
        <dbReference type="EMBL" id="KAH6663287.1"/>
    </source>
</evidence>
<evidence type="ECO:0000313" key="2">
    <source>
        <dbReference type="Proteomes" id="UP000770015"/>
    </source>
</evidence>
<keyword evidence="2" id="KW-1185">Reference proteome</keyword>